<dbReference type="Proteomes" id="UP000001477">
    <property type="component" value="Chromosome"/>
</dbReference>
<reference evidence="2 3" key="1">
    <citation type="journal article" date="2009" name="Proc. Natl. Acad. Sci. U.S.A.">
        <title>Characterizing a model human gut microbiota composed of members of its two dominant bacterial phyla.</title>
        <authorList>
            <person name="Mahowald M.A."/>
            <person name="Rey F.E."/>
            <person name="Seedorf H."/>
            <person name="Turnbaugh P.J."/>
            <person name="Fulton R.S."/>
            <person name="Wollam A."/>
            <person name="Shah N."/>
            <person name="Wang C."/>
            <person name="Magrini V."/>
            <person name="Wilson R.K."/>
            <person name="Cantarel B.L."/>
            <person name="Coutinho P.M."/>
            <person name="Henrissat B."/>
            <person name="Crock L.W."/>
            <person name="Russell A."/>
            <person name="Verberkmoes N.C."/>
            <person name="Hettich R.L."/>
            <person name="Gordon J.I."/>
        </authorList>
    </citation>
    <scope>NUCLEOTIDE SEQUENCE [LARGE SCALE GENOMIC DNA]</scope>
    <source>
        <strain evidence="3">ATCC 33656 / DSM 3377 / JCM 17463 / KCTC 5835 / LMG 30912 / VPI 0990</strain>
    </source>
</reference>
<feature type="transmembrane region" description="Helical" evidence="1">
    <location>
        <begin position="138"/>
        <end position="157"/>
    </location>
</feature>
<feature type="transmembrane region" description="Helical" evidence="1">
    <location>
        <begin position="37"/>
        <end position="59"/>
    </location>
</feature>
<sequence length="304" mass="33912">MSKNKLKKLLFIAFILLFCIYYILFPAQVSTCAKAGIMLWFNQIFPLLFIFTILSNLIISTNVLQNIPQKHIMLFTYIIGIIFGFPIGAKLTADFCSKGYIDKNHREILSALANHFSLPFIITYALSEQLNICSHYSIYLVSLYLPSAIGMIAMLSINKNKSLTQKIPAQGFKLNMQIVDAGIMKGFETLIKLCGYIVLFSIVSRIPQTIAQKADCSMPLSADIIGAFFETTNGIGIVCGLCIPRTLSIVLCIALLSFGGVSCMVQTKSIFRDTGFRLYRYILLKAAMSILSCLLCIILFRILI</sequence>
<feature type="transmembrane region" description="Helical" evidence="1">
    <location>
        <begin position="282"/>
        <end position="303"/>
    </location>
</feature>
<dbReference type="AlphaFoldDB" id="C4Z9Y3"/>
<dbReference type="PaxDb" id="515619-EUBREC_1680"/>
<dbReference type="EMBL" id="CP001107">
    <property type="protein sequence ID" value="ACR75424.1"/>
    <property type="molecule type" value="Genomic_DNA"/>
</dbReference>
<evidence type="ECO:0000256" key="1">
    <source>
        <dbReference type="SAM" id="Phobius"/>
    </source>
</evidence>
<protein>
    <recommendedName>
        <fullName evidence="4">Sporulation integral membrane protein YlbJ</fullName>
    </recommendedName>
</protein>
<feature type="transmembrane region" description="Helical" evidence="1">
    <location>
        <begin position="108"/>
        <end position="126"/>
    </location>
</feature>
<dbReference type="HOGENOM" id="CLU_051469_2_0_9"/>
<organism evidence="2 3">
    <name type="scientific">Agathobacter rectalis (strain ATCC 33656 / DSM 3377 / JCM 17463 / KCTC 5835 / VPI 0990)</name>
    <name type="common">Eubacterium rectale</name>
    <dbReference type="NCBI Taxonomy" id="515619"/>
    <lineage>
        <taxon>Bacteria</taxon>
        <taxon>Bacillati</taxon>
        <taxon>Bacillota</taxon>
        <taxon>Clostridia</taxon>
        <taxon>Lachnospirales</taxon>
        <taxon>Lachnospiraceae</taxon>
        <taxon>Agathobacter</taxon>
    </lineage>
</organism>
<dbReference type="STRING" id="515619.EUBREC_1680"/>
<proteinExistence type="predicted"/>
<feature type="transmembrane region" description="Helical" evidence="1">
    <location>
        <begin position="235"/>
        <end position="261"/>
    </location>
</feature>
<dbReference type="KEGG" id="ere:EUBREC_1680"/>
<feature type="transmembrane region" description="Helical" evidence="1">
    <location>
        <begin position="9"/>
        <end position="25"/>
    </location>
</feature>
<keyword evidence="1" id="KW-0472">Membrane</keyword>
<gene>
    <name evidence="2" type="ordered locus">EUBREC_1680</name>
</gene>
<feature type="transmembrane region" description="Helical" evidence="1">
    <location>
        <begin position="71"/>
        <end position="88"/>
    </location>
</feature>
<evidence type="ECO:0008006" key="4">
    <source>
        <dbReference type="Google" id="ProtNLM"/>
    </source>
</evidence>
<keyword evidence="1" id="KW-0812">Transmembrane</keyword>
<evidence type="ECO:0000313" key="3">
    <source>
        <dbReference type="Proteomes" id="UP000001477"/>
    </source>
</evidence>
<name>C4Z9Y3_AGARV</name>
<keyword evidence="1" id="KW-1133">Transmembrane helix</keyword>
<accession>C4Z9Y3</accession>
<evidence type="ECO:0000313" key="2">
    <source>
        <dbReference type="EMBL" id="ACR75424.1"/>
    </source>
</evidence>